<sequence>MNKHIFRLVYNRLRGMLVAVAETVSATGKAGERCTTDRNATHGTDHKTADNADRRLCRFPIRALTFAALVTLGTIPAAVRAQITGAGSHAPSVVQSANGIQQVDINAPSGAGVSQNTYSQFDVPRAGAVLNNSSVMTQTQQAGMINGNPNLGPGQSARIILNQVNSASPSQLRGYLEVAGNRAEVVVANSAGIVVDGGGFINTTRAVLTTGTPLLDEHGALRGFQVTDGSIAVQGAGLNGKHVDQVDLIARAVQANADIYAGSLNVITGANRVHHDTLAAASSASSSAPPTVSIDVSALGGMYANHIALVGTEKGVGVTNAGTIASQSGDLTLTSAGRLVQTGKVNAAGKVSITTDGVANGGTIYAKENASIRSTGALINEGALGAGGDLQLHANDVNSTGTLAAGVGDDGTVARAANLLVRAVERLDAHGLNLSSGNTSIHGGRLDLSGSETTSNGELALTGRDGDIDLSKSNTRAQGRFVASTPGVLVTDGATLATGRDLALVANRMSNAEGRVTSQGEMVVTATGGVSNRRGEFVSDGALTLRGGVIENTHGTLQSAAALTLVGESLDNGAGRVVSLNADGLNIKTSGELTNASGDAKHDADPADGGFIGGNGAVTLESGRLRNRGTIRSKTDLSIHAQSIDNDAGHLFAERRAIVNAQTRLTNVGGHITAADALSIRTTTLDNARGNMQSGQLAVHATDLVNRGGAITQTGGAAIDIDVLASLDNSDGGTIQTNSADLTLSPAALINSNGTILHAGNGKLTVHSARGAQDIRNANGKIRSNGSVAIHATHLDNSGGLVTGRTGLSATLRGGLDNTKGKLLTNENASLVSDRLTNDGGEISAGSSASVHTQSLTNHSGAILAPTLILTSETAVDNSAGEIKANHLSLSTTDLTNPRGVITHYGTSAMTFDVNGAFDNANGGVLQSNGTDLILRPRLLNNNGGTILAAGRGKLKIAPDKGAGRVLNDGGRIVSGGELDLIAARMDNAAGELTARGNAMADVRGDIQNSRGRIRSLGSLSVNSQGALENIEGQIQSGTEGDGSTLSVKAVSIDNGRGLISHLSKGNTTFDGGTLISNRGGVITGSGRVALVASKVLNTDGAQLSGERISVVASALDNTDSDIGTLTDSVGDVVLETSDALTSTNGRIGATRDLKVSAATLAGGGAYRAANDVTVSVKGNFTTTPALAFSAGRTVKLSLPGTFENATTFHAVKHLDITAGNIVNSGSMTAGGKLTTRSDTFRNTGSVVGADLSLNAGSLLSNVGATALIGATNDQGTLALLAPSIENLDETTDVDTQARTAIYGLGRIVIAGGKDATGNYLNANLIRNQSALIQSGADMALHADRVVNTRRTMRTSGFVSAVDPALISRLGISLRGRTGKVNTKDPDAIGGVYVKPPGGGEWNSDYLFTSYWGVATANTVTSTSPQAQILSGANLNASSINVFQNHWSAVAAAADIEMPASLDQNSWKDQTAPAVRVRYSGHYHYDNYDRSKADWQLPFGDATFTTHRPGGYTSVAPADIRTYALPAYESTFVANGVLSGTGVSIDNAAGNVGMPSLGLRRGQSISEANVGMVEGGLGGLVDVEAGTTSVTGNTAYVDPIVAHSTAVDVISRLTIPQGGLFRPVTAPDASYLIESNPAFTNAKAFISSDYYLHQIGVNPQTVAKRLGDGMYEQHLVRSQITALTGKIVPGPYTDLPSMYEAMMRSGAALAKSLDLYLGMSLSAEQVAALTHDVVILQSQVVDGQPVLVPVVYLAPTTQRQTDGPLIAAADVRLKNHQALTNSGTIRADRNLTIDAERIDSAFGALQSGGLMTLTTVGNVDLSSATVTAGELALKAGGDLLLNTTSTTVDQVSDTGATRVSTTLGPVATLTVEKDAVIATGGNFQQNAGTLNVGGNLGMAVGGNWELGSVVTGERKRVERANGVSDTNINRATGSIVNVGGVTQIGVGADVTATGADLHFQGGGAIAAQGDVSLRAAVTTSTVHGSSAGADRDGSYYESSTSSDDAVIGTRIRSGDSLAIAAGHDIDLLGSGVTLERGTATLVAGNNVNIGEVTETHESHGRNGGSRGGFLSSQRTASTSDSKTVQANGSMVSADAIVIAAGKNLDVRGSTIVGTKDVALQAGQDLHIQSAQSTSEQHATYEEKRSGFGVSGGVGVSYGNSEQRDRTNDTAVAQTSSLVGSLNGSVSMVAGNDLTIRGSDVVAGGNVTGIAKNITVESATDRQQHDESHEMKRSGFTLAIKSPVIDAAQNVVGQAKAAVDNGGDARVSALRGYAAASGAYSAYGEGKSAVDALAKGKLPEGKVELSWGESSSKSTSSMDSTQNVASHIRAGGAAALIATGDAATGKGNVNVVGSDIDAKDVLLQATNEVNLLSSADSESTRSDNQSKNVGFGVSYGTSGFGVSASFSRASGDANSDSTFQNNTHVNASRSAVIASGGDTNLAGASVSAERFGARVGGDLNIASVQDTSEGSAHQESMGGGVNLSMAGASGSASYARGNASSNYASVVEQSGIKSGDGGFDIGVAGNTDLKGGYITSTAGPEENRLTTGTLTFSDIENHADYSANSFGFGGGFTVGNGGANERKTGKTSGKNTGGISPMLPQMESGSERGTTRAGVSEGTITLTDESNQRQDLASLNRDTTDLNGTVARTPDLQNLLSDQSRLMQAATAAGEAVARDIGTYADKKAEKLEKLAKDTDDPALKAQYLQEAKEWSEGGDYRAAMHAAGGALVAGLGGGNALGGALGAGLTSKLGGVLNDLSDEIKKKRPTGNADVDEALGQIVATVVGTAVGAAAGGTSGAFTGFNTDRFNRQLHPDEKKWISAQEAAYAKRYGLTDQQAHDELTTQANLQVQNGSTGTWNQRASNFLAQAHGMLPADGASGPGYMFYATPDQKANVEMYAKHYPDGIGMNAPNARTITESAVSDQTARDKLGKETWIATTVATSIATGGVIAAIPGSPIFGSTGALGSGSWTSPVGIGAISGGVNAASQYYKNGEIRPFDVGYAALAGWGGTYTKFLGSIAINAATGAANTMTNNFISGKNDSVLIGAMMNAGAAGLGYGVGAFMKNTIFSFAKSKVSSYEWSSPGVWAKPSGRNIFTANNTPMIGSAVGGATGTEAATEALNGMVFYFNN</sequence>
<name>A0A5E4ZTL1_9BURK</name>
<feature type="region of interest" description="Disordered" evidence="1">
    <location>
        <begin position="2579"/>
        <end position="2611"/>
    </location>
</feature>
<dbReference type="SMART" id="SM00912">
    <property type="entry name" value="Haemagg_act"/>
    <property type="match status" value="1"/>
</dbReference>
<dbReference type="NCBIfam" id="TIGR01901">
    <property type="entry name" value="adhes_NPXG"/>
    <property type="match status" value="1"/>
</dbReference>
<dbReference type="SUPFAM" id="SSF51126">
    <property type="entry name" value="Pectin lyase-like"/>
    <property type="match status" value="1"/>
</dbReference>
<keyword evidence="4" id="KW-1185">Reference proteome</keyword>
<dbReference type="Pfam" id="PF05860">
    <property type="entry name" value="TPS"/>
    <property type="match status" value="1"/>
</dbReference>
<proteinExistence type="predicted"/>
<dbReference type="InterPro" id="IPR024973">
    <property type="entry name" value="ESPR"/>
</dbReference>
<dbReference type="Proteomes" id="UP000414136">
    <property type="component" value="Unassembled WGS sequence"/>
</dbReference>
<evidence type="ECO:0000256" key="1">
    <source>
        <dbReference type="SAM" id="MobiDB-lite"/>
    </source>
</evidence>
<dbReference type="InterPro" id="IPR025157">
    <property type="entry name" value="Hemagglutinin_rpt"/>
</dbReference>
<evidence type="ECO:0000313" key="4">
    <source>
        <dbReference type="Proteomes" id="UP000414136"/>
    </source>
</evidence>
<dbReference type="InterPro" id="IPR012334">
    <property type="entry name" value="Pectin_lyas_fold"/>
</dbReference>
<dbReference type="NCBIfam" id="TIGR01731">
    <property type="entry name" value="fil_hemag_20aa"/>
    <property type="match status" value="19"/>
</dbReference>
<dbReference type="GO" id="GO:0016787">
    <property type="term" value="F:hydrolase activity"/>
    <property type="evidence" value="ECO:0007669"/>
    <property type="project" value="UniProtKB-KW"/>
</dbReference>
<dbReference type="OrthoDB" id="5666689at2"/>
<feature type="compositionally biased region" description="Polar residues" evidence="1">
    <location>
        <begin position="2070"/>
        <end position="2085"/>
    </location>
</feature>
<dbReference type="Gene3D" id="2.160.20.10">
    <property type="entry name" value="Single-stranded right-handed beta-helix, Pectin lyase-like"/>
    <property type="match status" value="1"/>
</dbReference>
<protein>
    <submittedName>
        <fullName evidence="3">tRNA nuclease CdiA-2</fullName>
        <ecNumber evidence="3">3.1.-.-</ecNumber>
    </submittedName>
</protein>
<dbReference type="EMBL" id="CABPSQ010000002">
    <property type="protein sequence ID" value="VVE63300.1"/>
    <property type="molecule type" value="Genomic_DNA"/>
</dbReference>
<dbReference type="InterPro" id="IPR011050">
    <property type="entry name" value="Pectin_lyase_fold/virulence"/>
</dbReference>
<dbReference type="Pfam" id="PF13332">
    <property type="entry name" value="Fil_haemagg_2"/>
    <property type="match status" value="3"/>
</dbReference>
<keyword evidence="3" id="KW-0378">Hydrolase</keyword>
<accession>A0A5E4ZTL1</accession>
<dbReference type="EC" id="3.1.-.-" evidence="3"/>
<feature type="region of interest" description="Disordered" evidence="1">
    <location>
        <begin position="2054"/>
        <end position="2085"/>
    </location>
</feature>
<dbReference type="InterPro" id="IPR010069">
    <property type="entry name" value="CdiA_FHA1_rpt"/>
</dbReference>
<evidence type="ECO:0000313" key="3">
    <source>
        <dbReference type="EMBL" id="VVE63300.1"/>
    </source>
</evidence>
<reference evidence="3 4" key="1">
    <citation type="submission" date="2019-08" db="EMBL/GenBank/DDBJ databases">
        <authorList>
            <person name="Peeters C."/>
        </authorList>
    </citation>
    <scope>NUCLEOTIDE SEQUENCE [LARGE SCALE GENOMIC DNA]</scope>
    <source>
        <strain evidence="3 4">LMG 31118</strain>
    </source>
</reference>
<gene>
    <name evidence="3" type="primary">cdiA2_1</name>
    <name evidence="3" type="ORF">PCA31118_01205</name>
</gene>
<dbReference type="Pfam" id="PF13018">
    <property type="entry name" value="ESPR"/>
    <property type="match status" value="1"/>
</dbReference>
<organism evidence="3 4">
    <name type="scientific">Pandoraea captiosa</name>
    <dbReference type="NCBI Taxonomy" id="2508302"/>
    <lineage>
        <taxon>Bacteria</taxon>
        <taxon>Pseudomonadati</taxon>
        <taxon>Pseudomonadota</taxon>
        <taxon>Betaproteobacteria</taxon>
        <taxon>Burkholderiales</taxon>
        <taxon>Burkholderiaceae</taxon>
        <taxon>Pandoraea</taxon>
    </lineage>
</organism>
<dbReference type="InterPro" id="IPR008638">
    <property type="entry name" value="FhaB/CdiA-like_TPS"/>
</dbReference>
<feature type="domain" description="Filamentous haemagglutinin FhaB/tRNA nuclease CdiA-like TPS" evidence="2">
    <location>
        <begin position="97"/>
        <end position="218"/>
    </location>
</feature>
<feature type="region of interest" description="Disordered" evidence="1">
    <location>
        <begin position="1980"/>
        <end position="2001"/>
    </location>
</feature>
<evidence type="ECO:0000259" key="2">
    <source>
        <dbReference type="SMART" id="SM00912"/>
    </source>
</evidence>